<evidence type="ECO:0000313" key="2">
    <source>
        <dbReference type="EMBL" id="RCX13520.1"/>
    </source>
</evidence>
<dbReference type="AlphaFoldDB" id="A0A369AVU6"/>
<sequence length="223" mass="24463">MRKTKNLLRGIVGLILCFSMIASFSVNVFAFENNTKETSGKTTSYSRVVTKQQAVERIMKVSNVSSSKAETILAEAEAIAESVKDGDRMSLMASASTYYKEFIIENDYGAGFTVEAGCLLLITRYSSGHEYISSIIDDWTIPSGSGTYTWEEAYCISELQGSSKVYLGARGVIEVAVNTSTSGGIQFKNELVSVGFTVSTSIGSTYYCRKVKSWDGTYYHPFI</sequence>
<dbReference type="EMBL" id="QPJT01000017">
    <property type="protein sequence ID" value="RCX13520.1"/>
    <property type="molecule type" value="Genomic_DNA"/>
</dbReference>
<keyword evidence="3" id="KW-1185">Reference proteome</keyword>
<organism evidence="2 3">
    <name type="scientific">Anaerobacterium chartisolvens</name>
    <dbReference type="NCBI Taxonomy" id="1297424"/>
    <lineage>
        <taxon>Bacteria</taxon>
        <taxon>Bacillati</taxon>
        <taxon>Bacillota</taxon>
        <taxon>Clostridia</taxon>
        <taxon>Eubacteriales</taxon>
        <taxon>Oscillospiraceae</taxon>
        <taxon>Anaerobacterium</taxon>
    </lineage>
</organism>
<dbReference type="Proteomes" id="UP000253034">
    <property type="component" value="Unassembled WGS sequence"/>
</dbReference>
<reference evidence="2 3" key="1">
    <citation type="submission" date="2018-07" db="EMBL/GenBank/DDBJ databases">
        <title>Genomic Encyclopedia of Type Strains, Phase IV (KMG-IV): sequencing the most valuable type-strain genomes for metagenomic binning, comparative biology and taxonomic classification.</title>
        <authorList>
            <person name="Goeker M."/>
        </authorList>
    </citation>
    <scope>NUCLEOTIDE SEQUENCE [LARGE SCALE GENOMIC DNA]</scope>
    <source>
        <strain evidence="2 3">DSM 27016</strain>
    </source>
</reference>
<comment type="caution">
    <text evidence="2">The sequence shown here is derived from an EMBL/GenBank/DDBJ whole genome shotgun (WGS) entry which is preliminary data.</text>
</comment>
<feature type="signal peptide" evidence="1">
    <location>
        <begin position="1"/>
        <end position="30"/>
    </location>
</feature>
<feature type="chain" id="PRO_5017084171" evidence="1">
    <location>
        <begin position="31"/>
        <end position="223"/>
    </location>
</feature>
<keyword evidence="1" id="KW-0732">Signal</keyword>
<proteinExistence type="predicted"/>
<evidence type="ECO:0000256" key="1">
    <source>
        <dbReference type="SAM" id="SignalP"/>
    </source>
</evidence>
<gene>
    <name evidence="2" type="ORF">DFR58_11760</name>
</gene>
<accession>A0A369AVU6</accession>
<name>A0A369AVU6_9FIRM</name>
<protein>
    <submittedName>
        <fullName evidence="2">Uncharacterized protein</fullName>
    </submittedName>
</protein>
<evidence type="ECO:0000313" key="3">
    <source>
        <dbReference type="Proteomes" id="UP000253034"/>
    </source>
</evidence>
<dbReference type="RefSeq" id="WP_114298575.1">
    <property type="nucleotide sequence ID" value="NZ_QPJT01000017.1"/>
</dbReference>